<dbReference type="SUPFAM" id="SSF51735">
    <property type="entry name" value="NAD(P)-binding Rossmann-fold domains"/>
    <property type="match status" value="1"/>
</dbReference>
<dbReference type="Pfam" id="PF00106">
    <property type="entry name" value="adh_short"/>
    <property type="match status" value="1"/>
</dbReference>
<dbReference type="Proteomes" id="UP000235371">
    <property type="component" value="Unassembled WGS sequence"/>
</dbReference>
<dbReference type="GO" id="GO:0016491">
    <property type="term" value="F:oxidoreductase activity"/>
    <property type="evidence" value="ECO:0007669"/>
    <property type="project" value="UniProtKB-KW"/>
</dbReference>
<dbReference type="Gene3D" id="3.40.50.720">
    <property type="entry name" value="NAD(P)-binding Rossmann-like Domain"/>
    <property type="match status" value="1"/>
</dbReference>
<gene>
    <name evidence="4" type="ORF">K444DRAFT_698967</name>
</gene>
<protein>
    <submittedName>
        <fullName evidence="4">NAD(P)-binding protein</fullName>
    </submittedName>
</protein>
<dbReference type="CDD" id="cd05233">
    <property type="entry name" value="SDR_c"/>
    <property type="match status" value="1"/>
</dbReference>
<dbReference type="PANTHER" id="PTHR44196">
    <property type="entry name" value="DEHYDROGENASE/REDUCTASE SDR FAMILY MEMBER 7B"/>
    <property type="match status" value="1"/>
</dbReference>
<dbReference type="PRINTS" id="PR00080">
    <property type="entry name" value="SDRFAMILY"/>
</dbReference>
<dbReference type="GO" id="GO:0016020">
    <property type="term" value="C:membrane"/>
    <property type="evidence" value="ECO:0007669"/>
    <property type="project" value="TreeGrafter"/>
</dbReference>
<evidence type="ECO:0000313" key="4">
    <source>
        <dbReference type="EMBL" id="PMD66806.1"/>
    </source>
</evidence>
<evidence type="ECO:0000256" key="1">
    <source>
        <dbReference type="ARBA" id="ARBA00006484"/>
    </source>
</evidence>
<keyword evidence="5" id="KW-1185">Reference proteome</keyword>
<evidence type="ECO:0000313" key="5">
    <source>
        <dbReference type="Proteomes" id="UP000235371"/>
    </source>
</evidence>
<comment type="similarity">
    <text evidence="1 3">Belongs to the short-chain dehydrogenases/reductases (SDR) family.</text>
</comment>
<accession>A0A2J6TUX0</accession>
<organism evidence="4 5">
    <name type="scientific">Hyaloscypha bicolor E</name>
    <dbReference type="NCBI Taxonomy" id="1095630"/>
    <lineage>
        <taxon>Eukaryota</taxon>
        <taxon>Fungi</taxon>
        <taxon>Dikarya</taxon>
        <taxon>Ascomycota</taxon>
        <taxon>Pezizomycotina</taxon>
        <taxon>Leotiomycetes</taxon>
        <taxon>Helotiales</taxon>
        <taxon>Hyaloscyphaceae</taxon>
        <taxon>Hyaloscypha</taxon>
        <taxon>Hyaloscypha bicolor</taxon>
    </lineage>
</organism>
<dbReference type="STRING" id="1095630.A0A2J6TUX0"/>
<dbReference type="InterPro" id="IPR036291">
    <property type="entry name" value="NAD(P)-bd_dom_sf"/>
</dbReference>
<dbReference type="PRINTS" id="PR00081">
    <property type="entry name" value="GDHRDH"/>
</dbReference>
<reference evidence="4 5" key="1">
    <citation type="submission" date="2016-04" db="EMBL/GenBank/DDBJ databases">
        <title>A degradative enzymes factory behind the ericoid mycorrhizal symbiosis.</title>
        <authorList>
            <consortium name="DOE Joint Genome Institute"/>
            <person name="Martino E."/>
            <person name="Morin E."/>
            <person name="Grelet G."/>
            <person name="Kuo A."/>
            <person name="Kohler A."/>
            <person name="Daghino S."/>
            <person name="Barry K."/>
            <person name="Choi C."/>
            <person name="Cichocki N."/>
            <person name="Clum A."/>
            <person name="Copeland A."/>
            <person name="Hainaut M."/>
            <person name="Haridas S."/>
            <person name="Labutti K."/>
            <person name="Lindquist E."/>
            <person name="Lipzen A."/>
            <person name="Khouja H.-R."/>
            <person name="Murat C."/>
            <person name="Ohm R."/>
            <person name="Olson A."/>
            <person name="Spatafora J."/>
            <person name="Veneault-Fourrey C."/>
            <person name="Henrissat B."/>
            <person name="Grigoriev I."/>
            <person name="Martin F."/>
            <person name="Perotto S."/>
        </authorList>
    </citation>
    <scope>NUCLEOTIDE SEQUENCE [LARGE SCALE GENOMIC DNA]</scope>
    <source>
        <strain evidence="4 5">E</strain>
    </source>
</reference>
<sequence length="223" mass="24476">MPTLFLVRDVLSDPVQIISDVEKRLGPIDILVNNAGISRLGPLYLEKNIDIWWHVQEVNVKAPMALIHACLPSMMKRGSGKIITLGSAAADNSFPFGSAYGASKAALQKAHQCLDIEMRGKGIAFYCIHPGETSTTTMGQGDGVNMEATALPEVQRVVMNFAKTALTDTLALAADSIVFLAADERMEVFSGRYLDYCQDMEELLQNKDKILSEQLNMLSIKRL</sequence>
<dbReference type="OrthoDB" id="1933717at2759"/>
<dbReference type="InParanoid" id="A0A2J6TUX0"/>
<evidence type="ECO:0000256" key="2">
    <source>
        <dbReference type="ARBA" id="ARBA00023002"/>
    </source>
</evidence>
<evidence type="ECO:0000256" key="3">
    <source>
        <dbReference type="RuleBase" id="RU000363"/>
    </source>
</evidence>
<name>A0A2J6TUX0_9HELO</name>
<dbReference type="InterPro" id="IPR002347">
    <property type="entry name" value="SDR_fam"/>
</dbReference>
<dbReference type="AlphaFoldDB" id="A0A2J6TUX0"/>
<dbReference type="EMBL" id="KZ613743">
    <property type="protein sequence ID" value="PMD66806.1"/>
    <property type="molecule type" value="Genomic_DNA"/>
</dbReference>
<dbReference type="RefSeq" id="XP_024743710.1">
    <property type="nucleotide sequence ID" value="XM_024887969.1"/>
</dbReference>
<dbReference type="PANTHER" id="PTHR44196:SF1">
    <property type="entry name" value="DEHYDROGENASE_REDUCTASE SDR FAMILY MEMBER 7B"/>
    <property type="match status" value="1"/>
</dbReference>
<dbReference type="GeneID" id="36596045"/>
<keyword evidence="2" id="KW-0560">Oxidoreductase</keyword>
<proteinExistence type="inferred from homology"/>